<dbReference type="RefSeq" id="WP_205105746.1">
    <property type="nucleotide sequence ID" value="NZ_JACJJG010000105.1"/>
</dbReference>
<feature type="domain" description="Serine aminopeptidase S33" evidence="2">
    <location>
        <begin position="192"/>
        <end position="268"/>
    </location>
</feature>
<gene>
    <name evidence="3" type="ORF">H6A34_12210</name>
</gene>
<keyword evidence="4" id="KW-1185">Reference proteome</keyword>
<feature type="chain" id="PRO_5036749554" evidence="1">
    <location>
        <begin position="20"/>
        <end position="454"/>
    </location>
</feature>
<dbReference type="AlphaFoldDB" id="A0A939B8A5"/>
<dbReference type="PANTHER" id="PTHR43265:SF1">
    <property type="entry name" value="ESTERASE ESTD"/>
    <property type="match status" value="1"/>
</dbReference>
<feature type="signal peptide" evidence="1">
    <location>
        <begin position="1"/>
        <end position="19"/>
    </location>
</feature>
<dbReference type="GO" id="GO:0052689">
    <property type="term" value="F:carboxylic ester hydrolase activity"/>
    <property type="evidence" value="ECO:0007669"/>
    <property type="project" value="TreeGrafter"/>
</dbReference>
<keyword evidence="3" id="KW-0378">Hydrolase</keyword>
<dbReference type="Pfam" id="PF12146">
    <property type="entry name" value="Hydrolase_4"/>
    <property type="match status" value="1"/>
</dbReference>
<proteinExistence type="predicted"/>
<protein>
    <submittedName>
        <fullName evidence="3">Alpha/beta hydrolase</fullName>
    </submittedName>
</protein>
<evidence type="ECO:0000313" key="4">
    <source>
        <dbReference type="Proteomes" id="UP000706891"/>
    </source>
</evidence>
<organism evidence="3 4">
    <name type="scientific">Marseilla massiliensis</name>
    <dbReference type="NCBI Taxonomy" id="1841864"/>
    <lineage>
        <taxon>Bacteria</taxon>
        <taxon>Pseudomonadati</taxon>
        <taxon>Bacteroidota</taxon>
        <taxon>Bacteroidia</taxon>
        <taxon>Bacteroidales</taxon>
        <taxon>Prevotellaceae</taxon>
        <taxon>Marseilla</taxon>
    </lineage>
</organism>
<accession>A0A939B8A5</accession>
<dbReference type="InterPro" id="IPR029058">
    <property type="entry name" value="AB_hydrolase_fold"/>
</dbReference>
<evidence type="ECO:0000259" key="2">
    <source>
        <dbReference type="Pfam" id="PF12146"/>
    </source>
</evidence>
<dbReference type="Gene3D" id="3.40.50.1820">
    <property type="entry name" value="alpha/beta hydrolase"/>
    <property type="match status" value="1"/>
</dbReference>
<dbReference type="EMBL" id="JACJJG010000105">
    <property type="protein sequence ID" value="MBM6674635.1"/>
    <property type="molecule type" value="Genomic_DNA"/>
</dbReference>
<reference evidence="3" key="1">
    <citation type="submission" date="2020-08" db="EMBL/GenBank/DDBJ databases">
        <authorList>
            <person name="Cejkova D."/>
            <person name="Kubasova T."/>
            <person name="Jahodarova E."/>
            <person name="Rychlik I."/>
        </authorList>
    </citation>
    <scope>NUCLEOTIDE SEQUENCE</scope>
    <source>
        <strain evidence="3">An824</strain>
    </source>
</reference>
<reference evidence="3" key="2">
    <citation type="journal article" date="2021" name="Sci. Rep.">
        <title>The distribution of antibiotic resistance genes in chicken gut microbiota commensals.</title>
        <authorList>
            <person name="Juricova H."/>
            <person name="Matiasovicova J."/>
            <person name="Kubasova T."/>
            <person name="Cejkova D."/>
            <person name="Rychlik I."/>
        </authorList>
    </citation>
    <scope>NUCLEOTIDE SEQUENCE</scope>
    <source>
        <strain evidence="3">An824</strain>
    </source>
</reference>
<evidence type="ECO:0000313" key="3">
    <source>
        <dbReference type="EMBL" id="MBM6674635.1"/>
    </source>
</evidence>
<dbReference type="InterPro" id="IPR022742">
    <property type="entry name" value="Hydrolase_4"/>
</dbReference>
<comment type="caution">
    <text evidence="3">The sequence shown here is derived from an EMBL/GenBank/DDBJ whole genome shotgun (WGS) entry which is preliminary data.</text>
</comment>
<dbReference type="Proteomes" id="UP000706891">
    <property type="component" value="Unassembled WGS sequence"/>
</dbReference>
<name>A0A939B8A5_9BACT</name>
<dbReference type="InterPro" id="IPR053145">
    <property type="entry name" value="AB_hydrolase_Est10"/>
</dbReference>
<sequence>MKKTILLFFAFLMALSVQAQSVDGSWTGKLSVGGTQLTIVLNITKGADGKFACTLDSPDQGVKGIHADITVTDGTKVKVSIANLMATYEGEVRDGEMKGTFTQGGMPFTLNLKPGTVKLNRPQTPVEPYPYATKDVKIDNKADNVSLGATLTYPLGYEKMDKKDVPVVVMVTGSGLQNRDEELFGHKPFLVLADYLARNGIATLRYDDRGKDKSTGNPATATVESNMRDALAAVEAARGMDEFGKVGVLGHSEGGLIAFMLGAQGKADFIVSMAGPGVGGDSILLTQNRRILTQSGMPAGLADGYCKALKGILTAMAGTESISDPNAKAQEIVKQTGVNLPAPAVANLAKVIESGTPWLKSFISYDPTGDIKAQKCPVMAVNGSKDMQVIADENLSAIRGLLPANKMNVVKEYDGLNHLFQHCTTGMVTEYNQIEETMSPEVMQDIAGWINKVK</sequence>
<keyword evidence="1" id="KW-0732">Signal</keyword>
<dbReference type="SUPFAM" id="SSF53474">
    <property type="entry name" value="alpha/beta-Hydrolases"/>
    <property type="match status" value="1"/>
</dbReference>
<dbReference type="PANTHER" id="PTHR43265">
    <property type="entry name" value="ESTERASE ESTD"/>
    <property type="match status" value="1"/>
</dbReference>
<evidence type="ECO:0000256" key="1">
    <source>
        <dbReference type="SAM" id="SignalP"/>
    </source>
</evidence>